<sequence>MIHSKFNFTKYERDISESFDVTYPFVEEGLPLPIFYGELYNREQDMDFDMQKEFYLVKTKIKNNVFISEVNQSDGKNKFDFTNESEFYKLRQLIAQCQNKLRRFVKDSTKRICYIGIPSSESEIHNLPQYIAKKLNINNEVLLVRTDSKQKTHVESTGKRQHLYHELTEGLALENCDWGTYDYIVLMDDVTTSGSSFRMVDKFLISHGVPRNKIVNYAFYKYQTVEKWEKIKSLYQEASVNFESKFSIDGVIWDFDETIVNSRDRKVEVEQNLFNGKGFNYNFYNKEVVYEMYKDLEDIFDILANKSIPYTVVSNRYSLMIKLFKQKLLREKVFPFEQKNGITFYYKEENEKGYRDYTHSDWLIKPRAKSFYGYHTKPAYLSVTDSIKQIKQYSSGNRIIGIGNTKNDIIAYKAAGLETVLVTWGIHYRFNRDYGADHVFHDPRQLLDFLKKNTSGMYSSKDFDDIISLVAEPQVNFDDN</sequence>
<dbReference type="PANTHER" id="PTHR43434:SF1">
    <property type="entry name" value="PHOSPHOGLYCOLATE PHOSPHATASE"/>
    <property type="match status" value="1"/>
</dbReference>
<comment type="caution">
    <text evidence="1">The sequence shown here is derived from an EMBL/GenBank/DDBJ whole genome shotgun (WGS) entry which is preliminary data.</text>
</comment>
<dbReference type="PANTHER" id="PTHR43434">
    <property type="entry name" value="PHOSPHOGLYCOLATE PHOSPHATASE"/>
    <property type="match status" value="1"/>
</dbReference>
<dbReference type="RefSeq" id="WP_009660197.1">
    <property type="nucleotide sequence ID" value="NZ_JAKUVF010000004.1"/>
</dbReference>
<dbReference type="Proteomes" id="UP000277597">
    <property type="component" value="Unassembled WGS sequence"/>
</dbReference>
<dbReference type="GO" id="GO:0005829">
    <property type="term" value="C:cytosol"/>
    <property type="evidence" value="ECO:0007669"/>
    <property type="project" value="TreeGrafter"/>
</dbReference>
<evidence type="ECO:0000313" key="1">
    <source>
        <dbReference type="EMBL" id="RRC93011.1"/>
    </source>
</evidence>
<dbReference type="EMBL" id="RQZI01000003">
    <property type="protein sequence ID" value="RRC93011.1"/>
    <property type="molecule type" value="Genomic_DNA"/>
</dbReference>
<organism evidence="1 2">
    <name type="scientific">Streptococcus sanguinis</name>
    <dbReference type="NCBI Taxonomy" id="1305"/>
    <lineage>
        <taxon>Bacteria</taxon>
        <taxon>Bacillati</taxon>
        <taxon>Bacillota</taxon>
        <taxon>Bacilli</taxon>
        <taxon>Lactobacillales</taxon>
        <taxon>Streptococcaceae</taxon>
        <taxon>Streptococcus</taxon>
    </lineage>
</organism>
<name>A0A3P1S6U9_STRSA</name>
<dbReference type="SUPFAM" id="SSF56784">
    <property type="entry name" value="HAD-like"/>
    <property type="match status" value="1"/>
</dbReference>
<dbReference type="InterPro" id="IPR050155">
    <property type="entry name" value="HAD-like_hydrolase_sf"/>
</dbReference>
<dbReference type="AlphaFoldDB" id="A0A3P1S6U9"/>
<dbReference type="GO" id="GO:0008967">
    <property type="term" value="F:phosphoglycolate phosphatase activity"/>
    <property type="evidence" value="ECO:0007669"/>
    <property type="project" value="TreeGrafter"/>
</dbReference>
<dbReference type="InterPro" id="IPR036412">
    <property type="entry name" value="HAD-like_sf"/>
</dbReference>
<keyword evidence="1" id="KW-0378">Hydrolase</keyword>
<dbReference type="SUPFAM" id="SSF53271">
    <property type="entry name" value="PRTase-like"/>
    <property type="match status" value="1"/>
</dbReference>
<gene>
    <name evidence="1" type="ORF">EII39_04655</name>
</gene>
<protein>
    <submittedName>
        <fullName evidence="1">HAD family hydrolase</fullName>
    </submittedName>
</protein>
<dbReference type="InterPro" id="IPR029057">
    <property type="entry name" value="PRTase-like"/>
</dbReference>
<dbReference type="InterPro" id="IPR023214">
    <property type="entry name" value="HAD_sf"/>
</dbReference>
<accession>A0A3P1S6U9</accession>
<reference evidence="1 2" key="1">
    <citation type="submission" date="2018-11" db="EMBL/GenBank/DDBJ databases">
        <title>Genomes From Bacteria Associated with the Canine Oral Cavity: a Test Case for Automated Genome-Based Taxonomic Assignment.</title>
        <authorList>
            <person name="Coil D.A."/>
            <person name="Jospin G."/>
            <person name="Darling A.E."/>
            <person name="Wallis C."/>
            <person name="Davis I.J."/>
            <person name="Harris S."/>
            <person name="Eisen J.A."/>
            <person name="Holcombe L.J."/>
            <person name="O'Flynn C."/>
        </authorList>
    </citation>
    <scope>NUCLEOTIDE SEQUENCE [LARGE SCALE GENOMIC DNA]</scope>
    <source>
        <strain evidence="1 2">OH953</strain>
    </source>
</reference>
<proteinExistence type="predicted"/>
<dbReference type="Gene3D" id="3.40.50.1000">
    <property type="entry name" value="HAD superfamily/HAD-like"/>
    <property type="match status" value="1"/>
</dbReference>
<evidence type="ECO:0000313" key="2">
    <source>
        <dbReference type="Proteomes" id="UP000277597"/>
    </source>
</evidence>
<dbReference type="GO" id="GO:0006281">
    <property type="term" value="P:DNA repair"/>
    <property type="evidence" value="ECO:0007669"/>
    <property type="project" value="TreeGrafter"/>
</dbReference>